<evidence type="ECO:0000313" key="1">
    <source>
        <dbReference type="EMBL" id="KIL78040.1"/>
    </source>
</evidence>
<proteinExistence type="predicted"/>
<dbReference type="Proteomes" id="UP000031982">
    <property type="component" value="Unassembled WGS sequence"/>
</dbReference>
<sequence length="67" mass="7675">MQFHLDLIEDKVEFFEASSLAALEKKIAEKIEQNRAILLSVHSVTHQMQMDADGHKHFSAVVHFKAK</sequence>
<dbReference type="Pfam" id="PF10750">
    <property type="entry name" value="DUF2536"/>
    <property type="match status" value="1"/>
</dbReference>
<accession>A0ABR5ATG9</accession>
<evidence type="ECO:0000313" key="2">
    <source>
        <dbReference type="Proteomes" id="UP000031982"/>
    </source>
</evidence>
<dbReference type="EMBL" id="JXLP01000011">
    <property type="protein sequence ID" value="KIL78040.1"/>
    <property type="molecule type" value="Genomic_DNA"/>
</dbReference>
<name>A0ABR5ATG9_BACBA</name>
<protein>
    <recommendedName>
        <fullName evidence="3">DUF2536 domain-containing protein</fullName>
    </recommendedName>
</protein>
<dbReference type="InterPro" id="IPR019686">
    <property type="entry name" value="DUF2536"/>
</dbReference>
<organism evidence="1 2">
    <name type="scientific">Bacillus badius</name>
    <dbReference type="NCBI Taxonomy" id="1455"/>
    <lineage>
        <taxon>Bacteria</taxon>
        <taxon>Bacillati</taxon>
        <taxon>Bacillota</taxon>
        <taxon>Bacilli</taxon>
        <taxon>Bacillales</taxon>
        <taxon>Bacillaceae</taxon>
        <taxon>Pseudobacillus</taxon>
    </lineage>
</organism>
<reference evidence="1 2" key="1">
    <citation type="submission" date="2015-01" db="EMBL/GenBank/DDBJ databases">
        <title>Genome Assembly of Bacillus badius MTCC 1458.</title>
        <authorList>
            <person name="Verma A."/>
            <person name="Khatri I."/>
            <person name="Mual P."/>
            <person name="Subramanian S."/>
            <person name="Krishnamurthi S."/>
        </authorList>
    </citation>
    <scope>NUCLEOTIDE SEQUENCE [LARGE SCALE GENOMIC DNA]</scope>
    <source>
        <strain evidence="1 2">MTCC 1458</strain>
    </source>
</reference>
<evidence type="ECO:0008006" key="3">
    <source>
        <dbReference type="Google" id="ProtNLM"/>
    </source>
</evidence>
<gene>
    <name evidence="1" type="ORF">SD77_1019</name>
</gene>
<dbReference type="GeneID" id="92776192"/>
<dbReference type="RefSeq" id="WP_041097385.1">
    <property type="nucleotide sequence ID" value="NZ_JARLVI010000014.1"/>
</dbReference>
<comment type="caution">
    <text evidence="1">The sequence shown here is derived from an EMBL/GenBank/DDBJ whole genome shotgun (WGS) entry which is preliminary data.</text>
</comment>
<keyword evidence="2" id="KW-1185">Reference proteome</keyword>